<comment type="caution">
    <text evidence="1">The sequence shown here is derived from an EMBL/GenBank/DDBJ whole genome shotgun (WGS) entry which is preliminary data.</text>
</comment>
<evidence type="ECO:0000313" key="2">
    <source>
        <dbReference type="Proteomes" id="UP000295264"/>
    </source>
</evidence>
<protein>
    <submittedName>
        <fullName evidence="1">Uncharacterized protein</fullName>
    </submittedName>
</protein>
<organism evidence="1 2">
    <name type="scientific">Sousa chinensis</name>
    <name type="common">Indo-pacific humpbacked dolphin</name>
    <name type="synonym">Steno chinensis</name>
    <dbReference type="NCBI Taxonomy" id="103600"/>
    <lineage>
        <taxon>Eukaryota</taxon>
        <taxon>Metazoa</taxon>
        <taxon>Chordata</taxon>
        <taxon>Craniata</taxon>
        <taxon>Vertebrata</taxon>
        <taxon>Euteleostomi</taxon>
        <taxon>Mammalia</taxon>
        <taxon>Eutheria</taxon>
        <taxon>Laurasiatheria</taxon>
        <taxon>Artiodactyla</taxon>
        <taxon>Whippomorpha</taxon>
        <taxon>Cetacea</taxon>
        <taxon>Odontoceti</taxon>
        <taxon>Delphinidae</taxon>
        <taxon>Sousa</taxon>
    </lineage>
</organism>
<reference evidence="1 2" key="1">
    <citation type="journal article" date="2018" name="Genomics">
        <title>Molecular footprints of inshore aquatic adaptation in Indo-Pacific humpback dolphin (Sousa chinensis).</title>
        <authorList>
            <person name="Ming Y."/>
            <person name="Jian J."/>
            <person name="Yu F."/>
            <person name="Yu X."/>
            <person name="Wang J."/>
            <person name="Liu W."/>
        </authorList>
    </citation>
    <scope>NUCLEOTIDE SEQUENCE [LARGE SCALE GENOMIC DNA]</scope>
    <source>
        <strain evidence="1">MY-2018</strain>
        <tissue evidence="1">Skin</tissue>
    </source>
</reference>
<name>A0A484GJX4_SOUCH</name>
<feature type="non-terminal residue" evidence="1">
    <location>
        <position position="1"/>
    </location>
</feature>
<dbReference type="EMBL" id="QWLN02006797">
    <property type="protein sequence ID" value="TEA36000.1"/>
    <property type="molecule type" value="Genomic_DNA"/>
</dbReference>
<proteinExistence type="predicted"/>
<accession>A0A484GJX4</accession>
<evidence type="ECO:0000313" key="1">
    <source>
        <dbReference type="EMBL" id="TEA36000.1"/>
    </source>
</evidence>
<gene>
    <name evidence="1" type="ORF">DBR06_SOUSAS810125</name>
</gene>
<dbReference type="AlphaFoldDB" id="A0A484GJX4"/>
<sequence length="24" mass="2870">EKLQVDFLDHASLTMQSFFQKMLL</sequence>
<keyword evidence="2" id="KW-1185">Reference proteome</keyword>
<dbReference type="Proteomes" id="UP000295264">
    <property type="component" value="Unassembled WGS sequence"/>
</dbReference>